<comment type="caution">
    <text evidence="6">The sequence shown here is derived from an EMBL/GenBank/DDBJ whole genome shotgun (WGS) entry which is preliminary data.</text>
</comment>
<comment type="similarity">
    <text evidence="4">Belongs to the BamB family.</text>
</comment>
<organism evidence="6 7">
    <name type="scientific">Candidatus Muproteobacteria bacterium RIFCSPHIGHO2_01_FULL_65_16</name>
    <dbReference type="NCBI Taxonomy" id="1817764"/>
    <lineage>
        <taxon>Bacteria</taxon>
        <taxon>Pseudomonadati</taxon>
        <taxon>Pseudomonadota</taxon>
        <taxon>Candidatus Muproteobacteria</taxon>
    </lineage>
</organism>
<keyword evidence="2 4" id="KW-0472">Membrane</keyword>
<dbReference type="HAMAP" id="MF_00923">
    <property type="entry name" value="OM_assembly_BamB"/>
    <property type="match status" value="1"/>
</dbReference>
<dbReference type="GO" id="GO:0043165">
    <property type="term" value="P:Gram-negative-bacterium-type cell outer membrane assembly"/>
    <property type="evidence" value="ECO:0007669"/>
    <property type="project" value="UniProtKB-UniRule"/>
</dbReference>
<dbReference type="InterPro" id="IPR018391">
    <property type="entry name" value="PQQ_b-propeller_rpt"/>
</dbReference>
<dbReference type="NCBIfam" id="TIGR03300">
    <property type="entry name" value="assembly_YfgL"/>
    <property type="match status" value="1"/>
</dbReference>
<dbReference type="SUPFAM" id="SSF50998">
    <property type="entry name" value="Quinoprotein alcohol dehydrogenase-like"/>
    <property type="match status" value="1"/>
</dbReference>
<dbReference type="InterPro" id="IPR002372">
    <property type="entry name" value="PQQ_rpt_dom"/>
</dbReference>
<keyword evidence="3 4" id="KW-0998">Cell outer membrane</keyword>
<evidence type="ECO:0000313" key="6">
    <source>
        <dbReference type="EMBL" id="OGI45124.1"/>
    </source>
</evidence>
<proteinExistence type="inferred from homology"/>
<dbReference type="EMBL" id="MFSY01000095">
    <property type="protein sequence ID" value="OGI45124.1"/>
    <property type="molecule type" value="Genomic_DNA"/>
</dbReference>
<keyword evidence="4" id="KW-0449">Lipoprotein</keyword>
<dbReference type="Gene3D" id="2.130.10.10">
    <property type="entry name" value="YVTN repeat-like/Quinoprotein amine dehydrogenase"/>
    <property type="match status" value="1"/>
</dbReference>
<keyword evidence="4" id="KW-0564">Palmitate</keyword>
<dbReference type="AlphaFoldDB" id="A0A1F6TJ13"/>
<comment type="subcellular location">
    <subcellularLocation>
        <location evidence="4">Cell outer membrane</location>
        <topology evidence="4">Lipid-anchor</topology>
    </subcellularLocation>
</comment>
<evidence type="ECO:0000256" key="2">
    <source>
        <dbReference type="ARBA" id="ARBA00023136"/>
    </source>
</evidence>
<dbReference type="SMART" id="SM00564">
    <property type="entry name" value="PQQ"/>
    <property type="match status" value="7"/>
</dbReference>
<dbReference type="PROSITE" id="PS51257">
    <property type="entry name" value="PROKAR_LIPOPROTEIN"/>
    <property type="match status" value="1"/>
</dbReference>
<name>A0A1F6TJ13_9PROT</name>
<comment type="subunit">
    <text evidence="4">Part of the Bam complex.</text>
</comment>
<protein>
    <recommendedName>
        <fullName evidence="4">Outer membrane protein assembly factor BamB</fullName>
    </recommendedName>
</protein>
<dbReference type="PANTHER" id="PTHR34512:SF30">
    <property type="entry name" value="OUTER MEMBRANE PROTEIN ASSEMBLY FACTOR BAMB"/>
    <property type="match status" value="1"/>
</dbReference>
<evidence type="ECO:0000256" key="3">
    <source>
        <dbReference type="ARBA" id="ARBA00023237"/>
    </source>
</evidence>
<dbReference type="GO" id="GO:0009279">
    <property type="term" value="C:cell outer membrane"/>
    <property type="evidence" value="ECO:0007669"/>
    <property type="project" value="UniProtKB-SubCell"/>
</dbReference>
<feature type="domain" description="Pyrrolo-quinoline quinone repeat" evidence="5">
    <location>
        <begin position="74"/>
        <end position="305"/>
    </location>
</feature>
<dbReference type="PANTHER" id="PTHR34512">
    <property type="entry name" value="CELL SURFACE PROTEIN"/>
    <property type="match status" value="1"/>
</dbReference>
<gene>
    <name evidence="4" type="primary">bamB</name>
    <name evidence="6" type="ORF">A2637_06140</name>
</gene>
<evidence type="ECO:0000259" key="5">
    <source>
        <dbReference type="Pfam" id="PF13360"/>
    </source>
</evidence>
<dbReference type="Proteomes" id="UP000179360">
    <property type="component" value="Unassembled WGS sequence"/>
</dbReference>
<evidence type="ECO:0000256" key="1">
    <source>
        <dbReference type="ARBA" id="ARBA00022729"/>
    </source>
</evidence>
<sequence>MKHVAPLLVAALVLAGCASDSRIERAAPTPLAEFKVEAEVKELWRTHIGFWGDASYLRLVPVLDGDTVYAADARGRVGAFTADSGRRLWKTRLKLDVTGATGVGADLVVVGTEKGDVIALDKATGNEAWRARVSSEVLAPPTAQAGVVVVQTVDGKVFGLSAKDGKRLWSHSRGEPGLSLRGTSAPLIVGEHVLTGFASGKIAVLQLRDGRLLWELPVAQPRGRNEIERLVDVDAAPLVTPDMLFAASYQGKVIAVNVGTGRIVWSRDVSTYNGMDMDRNNIYLSDEHGQVLALDRRSGASVWRQEKLRARMLSAPTVVGGYVAVGDFEGYVHWLAADDGRFVARSKVSDAPILAKAVAGGAGALYVAGQDGVLSALRIGANF</sequence>
<dbReference type="InterPro" id="IPR017687">
    <property type="entry name" value="BamB"/>
</dbReference>
<keyword evidence="1 4" id="KW-0732">Signal</keyword>
<evidence type="ECO:0000313" key="7">
    <source>
        <dbReference type="Proteomes" id="UP000179360"/>
    </source>
</evidence>
<reference evidence="6 7" key="1">
    <citation type="journal article" date="2016" name="Nat. Commun.">
        <title>Thousands of microbial genomes shed light on interconnected biogeochemical processes in an aquifer system.</title>
        <authorList>
            <person name="Anantharaman K."/>
            <person name="Brown C.T."/>
            <person name="Hug L.A."/>
            <person name="Sharon I."/>
            <person name="Castelle C.J."/>
            <person name="Probst A.J."/>
            <person name="Thomas B.C."/>
            <person name="Singh A."/>
            <person name="Wilkins M.J."/>
            <person name="Karaoz U."/>
            <person name="Brodie E.L."/>
            <person name="Williams K.H."/>
            <person name="Hubbard S.S."/>
            <person name="Banfield J.F."/>
        </authorList>
    </citation>
    <scope>NUCLEOTIDE SEQUENCE [LARGE SCALE GENOMIC DNA]</scope>
</reference>
<evidence type="ECO:0000256" key="4">
    <source>
        <dbReference type="HAMAP-Rule" id="MF_00923"/>
    </source>
</evidence>
<dbReference type="InterPro" id="IPR011047">
    <property type="entry name" value="Quinoprotein_ADH-like_sf"/>
</dbReference>
<dbReference type="Pfam" id="PF13360">
    <property type="entry name" value="PQQ_2"/>
    <property type="match status" value="1"/>
</dbReference>
<comment type="function">
    <text evidence="4">Part of the outer membrane protein assembly complex, which is involved in assembly and insertion of beta-barrel proteins into the outer membrane.</text>
</comment>
<accession>A0A1F6TJ13</accession>
<dbReference type="GO" id="GO:0051205">
    <property type="term" value="P:protein insertion into membrane"/>
    <property type="evidence" value="ECO:0007669"/>
    <property type="project" value="UniProtKB-UniRule"/>
</dbReference>
<dbReference type="InterPro" id="IPR015943">
    <property type="entry name" value="WD40/YVTN_repeat-like_dom_sf"/>
</dbReference>
<dbReference type="STRING" id="1817764.A2637_06140"/>